<keyword evidence="2" id="KW-1185">Reference proteome</keyword>
<gene>
    <name evidence="1" type="ORF">ACFSC7_05490</name>
</gene>
<protein>
    <submittedName>
        <fullName evidence="1">PD-(D/E)XK motif protein</fullName>
    </submittedName>
</protein>
<sequence length="319" mass="35605">MKPLDPWEKLEPGDARRVDSAGKFDFFWALPELGMPGLMLRLASLPRPLPQLPKLKDLQISFRSLTGGAALFVGLKDLSQLEVFQILCRDVVAAGEVGVSLEDALSRTIRRLLRWHRLMRGGRASSLTLEEQQGLVGELTFLREVALSLGPQIAINAWTGPRGAPKDFEFTTSCVEIKTKRAAARPFVSISSEHQLADVPGCRLYLRVTNITSVVSPEGENLHDHVRATSKLFENPGSIFDMWEETLFSTGYDPDDAYDERRWVVGNTTVYEVRDGFPRIAADLPHGIENVRYQLALDACTPFEISQSLTELVREGPEQ</sequence>
<reference evidence="2" key="1">
    <citation type="journal article" date="2019" name="Int. J. Syst. Evol. Microbiol.">
        <title>The Global Catalogue of Microorganisms (GCM) 10K type strain sequencing project: providing services to taxonomists for standard genome sequencing and annotation.</title>
        <authorList>
            <consortium name="The Broad Institute Genomics Platform"/>
            <consortium name="The Broad Institute Genome Sequencing Center for Infectious Disease"/>
            <person name="Wu L."/>
            <person name="Ma J."/>
        </authorList>
    </citation>
    <scope>NUCLEOTIDE SEQUENCE [LARGE SCALE GENOMIC DNA]</scope>
    <source>
        <strain evidence="2">JCM 3369</strain>
    </source>
</reference>
<dbReference type="RefSeq" id="WP_208998635.1">
    <property type="nucleotide sequence ID" value="NZ_JBHUFA010000001.1"/>
</dbReference>
<dbReference type="Proteomes" id="UP001597327">
    <property type="component" value="Unassembled WGS sequence"/>
</dbReference>
<dbReference type="EMBL" id="JBHUFA010000001">
    <property type="protein sequence ID" value="MFD1694960.1"/>
    <property type="molecule type" value="Genomic_DNA"/>
</dbReference>
<name>A0ABW4JSX5_9HYPH</name>
<organism evidence="1 2">
    <name type="scientific">Roseibium aestuarii</name>
    <dbReference type="NCBI Taxonomy" id="2600299"/>
    <lineage>
        <taxon>Bacteria</taxon>
        <taxon>Pseudomonadati</taxon>
        <taxon>Pseudomonadota</taxon>
        <taxon>Alphaproteobacteria</taxon>
        <taxon>Hyphomicrobiales</taxon>
        <taxon>Stappiaceae</taxon>
        <taxon>Roseibium</taxon>
    </lineage>
</organism>
<accession>A0ABW4JSX5</accession>
<comment type="caution">
    <text evidence="1">The sequence shown here is derived from an EMBL/GenBank/DDBJ whole genome shotgun (WGS) entry which is preliminary data.</text>
</comment>
<dbReference type="InterPro" id="IPR025534">
    <property type="entry name" value="DUF4420"/>
</dbReference>
<dbReference type="Pfam" id="PF14390">
    <property type="entry name" value="DUF4420"/>
    <property type="match status" value="1"/>
</dbReference>
<evidence type="ECO:0000313" key="1">
    <source>
        <dbReference type="EMBL" id="MFD1694960.1"/>
    </source>
</evidence>
<evidence type="ECO:0000313" key="2">
    <source>
        <dbReference type="Proteomes" id="UP001597327"/>
    </source>
</evidence>
<proteinExistence type="predicted"/>